<keyword evidence="5" id="KW-0472">Membrane</keyword>
<evidence type="ECO:0000313" key="8">
    <source>
        <dbReference type="RefSeq" id="XP_060540331.1"/>
    </source>
</evidence>
<dbReference type="Pfam" id="PF00632">
    <property type="entry name" value="HECT"/>
    <property type="match status" value="1"/>
</dbReference>
<dbReference type="GeneID" id="132709731"/>
<dbReference type="PANTHER" id="PTHR45622:SF11">
    <property type="entry name" value="E3 UBIQUITIN-PROTEIN LIGASE HERC6-RELATED"/>
    <property type="match status" value="1"/>
</dbReference>
<feature type="transmembrane region" description="Helical" evidence="5">
    <location>
        <begin position="51"/>
        <end position="77"/>
    </location>
</feature>
<evidence type="ECO:0000256" key="4">
    <source>
        <dbReference type="PROSITE-ProRule" id="PRU00104"/>
    </source>
</evidence>
<organism evidence="7 8">
    <name type="scientific">Pantherophis guttatus</name>
    <name type="common">Corn snake</name>
    <name type="synonym">Elaphe guttata</name>
    <dbReference type="NCBI Taxonomy" id="94885"/>
    <lineage>
        <taxon>Eukaryota</taxon>
        <taxon>Metazoa</taxon>
        <taxon>Chordata</taxon>
        <taxon>Craniata</taxon>
        <taxon>Vertebrata</taxon>
        <taxon>Euteleostomi</taxon>
        <taxon>Lepidosauria</taxon>
        <taxon>Squamata</taxon>
        <taxon>Bifurcata</taxon>
        <taxon>Unidentata</taxon>
        <taxon>Episquamata</taxon>
        <taxon>Toxicofera</taxon>
        <taxon>Serpentes</taxon>
        <taxon>Colubroidea</taxon>
        <taxon>Colubridae</taxon>
        <taxon>Colubrinae</taxon>
        <taxon>Pantherophis</taxon>
    </lineage>
</organism>
<dbReference type="RefSeq" id="XP_060540331.1">
    <property type="nucleotide sequence ID" value="XM_060684348.1"/>
</dbReference>
<feature type="domain" description="HECT" evidence="6">
    <location>
        <begin position="1"/>
        <end position="106"/>
    </location>
</feature>
<evidence type="ECO:0000259" key="6">
    <source>
        <dbReference type="PROSITE" id="PS50237"/>
    </source>
</evidence>
<protein>
    <submittedName>
        <fullName evidence="8">Probable E3 ubiquitin-protein ligase HERC6</fullName>
    </submittedName>
</protein>
<keyword evidence="2" id="KW-0677">Repeat</keyword>
<dbReference type="InterPro" id="IPR000569">
    <property type="entry name" value="HECT_dom"/>
</dbReference>
<keyword evidence="3 4" id="KW-0833">Ubl conjugation pathway</keyword>
<sequence>MSSYGGTGYLVEFFSEVFEKVVQPKYGMFMYPKPTSPMWFPPKPSVEKNKYFLFGILCGLSIANQITAYLPFPLAVFKKLLNKKPTLSDVKELSPVLGRSLQTVLECELDDLEDRFQLCYSVSILHSFMIPSQMLNNLE</sequence>
<evidence type="ECO:0000256" key="1">
    <source>
        <dbReference type="ARBA" id="ARBA00022679"/>
    </source>
</evidence>
<dbReference type="PANTHER" id="PTHR45622">
    <property type="entry name" value="UBIQUITIN-PROTEIN LIGASE E3A-RELATED"/>
    <property type="match status" value="1"/>
</dbReference>
<dbReference type="SUPFAM" id="SSF56204">
    <property type="entry name" value="Hect, E3 ligase catalytic domain"/>
    <property type="match status" value="1"/>
</dbReference>
<keyword evidence="7" id="KW-1185">Reference proteome</keyword>
<evidence type="ECO:0000256" key="2">
    <source>
        <dbReference type="ARBA" id="ARBA00022737"/>
    </source>
</evidence>
<dbReference type="InterPro" id="IPR035983">
    <property type="entry name" value="Hect_E3_ubiquitin_ligase"/>
</dbReference>
<dbReference type="Gene3D" id="3.90.1750.10">
    <property type="entry name" value="Hect, E3 ligase catalytic domains"/>
    <property type="match status" value="1"/>
</dbReference>
<dbReference type="Gene3D" id="3.30.2160.10">
    <property type="entry name" value="Hect, E3 ligase catalytic domain"/>
    <property type="match status" value="1"/>
</dbReference>
<keyword evidence="5" id="KW-1133">Transmembrane helix</keyword>
<proteinExistence type="predicted"/>
<accession>A0ABM3YW32</accession>
<dbReference type="Proteomes" id="UP001652622">
    <property type="component" value="Unplaced"/>
</dbReference>
<keyword evidence="5" id="KW-0812">Transmembrane</keyword>
<reference evidence="8" key="1">
    <citation type="submission" date="2025-08" db="UniProtKB">
        <authorList>
            <consortium name="RefSeq"/>
        </authorList>
    </citation>
    <scope>IDENTIFICATION</scope>
    <source>
        <tissue evidence="8">Blood</tissue>
    </source>
</reference>
<comment type="caution">
    <text evidence="4">Lacks conserved residue(s) required for the propagation of feature annotation.</text>
</comment>
<name>A0ABM3YW32_PANGU</name>
<keyword evidence="1" id="KW-0808">Transferase</keyword>
<evidence type="ECO:0000256" key="3">
    <source>
        <dbReference type="ARBA" id="ARBA00022786"/>
    </source>
</evidence>
<dbReference type="PROSITE" id="PS50237">
    <property type="entry name" value="HECT"/>
    <property type="match status" value="1"/>
</dbReference>
<gene>
    <name evidence="8" type="primary">LOC132709731</name>
</gene>
<dbReference type="InterPro" id="IPR051709">
    <property type="entry name" value="Ub-ligase/GTPase-reg"/>
</dbReference>
<evidence type="ECO:0000313" key="7">
    <source>
        <dbReference type="Proteomes" id="UP001652622"/>
    </source>
</evidence>
<evidence type="ECO:0000256" key="5">
    <source>
        <dbReference type="SAM" id="Phobius"/>
    </source>
</evidence>